<evidence type="ECO:0000313" key="1">
    <source>
        <dbReference type="EMBL" id="KAI3739457.1"/>
    </source>
</evidence>
<protein>
    <submittedName>
        <fullName evidence="1">Uncharacterized protein</fullName>
    </submittedName>
</protein>
<evidence type="ECO:0000313" key="2">
    <source>
        <dbReference type="Proteomes" id="UP001055811"/>
    </source>
</evidence>
<keyword evidence="2" id="KW-1185">Reference proteome</keyword>
<organism evidence="1 2">
    <name type="scientific">Cichorium intybus</name>
    <name type="common">Chicory</name>
    <dbReference type="NCBI Taxonomy" id="13427"/>
    <lineage>
        <taxon>Eukaryota</taxon>
        <taxon>Viridiplantae</taxon>
        <taxon>Streptophyta</taxon>
        <taxon>Embryophyta</taxon>
        <taxon>Tracheophyta</taxon>
        <taxon>Spermatophyta</taxon>
        <taxon>Magnoliopsida</taxon>
        <taxon>eudicotyledons</taxon>
        <taxon>Gunneridae</taxon>
        <taxon>Pentapetalae</taxon>
        <taxon>asterids</taxon>
        <taxon>campanulids</taxon>
        <taxon>Asterales</taxon>
        <taxon>Asteraceae</taxon>
        <taxon>Cichorioideae</taxon>
        <taxon>Cichorieae</taxon>
        <taxon>Cichoriinae</taxon>
        <taxon>Cichorium</taxon>
    </lineage>
</organism>
<dbReference type="Proteomes" id="UP001055811">
    <property type="component" value="Linkage Group LG05"/>
</dbReference>
<comment type="caution">
    <text evidence="1">The sequence shown here is derived from an EMBL/GenBank/DDBJ whole genome shotgun (WGS) entry which is preliminary data.</text>
</comment>
<reference evidence="1 2" key="2">
    <citation type="journal article" date="2022" name="Mol. Ecol. Resour.">
        <title>The genomes of chicory, endive, great burdock and yacon provide insights into Asteraceae paleo-polyploidization history and plant inulin production.</title>
        <authorList>
            <person name="Fan W."/>
            <person name="Wang S."/>
            <person name="Wang H."/>
            <person name="Wang A."/>
            <person name="Jiang F."/>
            <person name="Liu H."/>
            <person name="Zhao H."/>
            <person name="Xu D."/>
            <person name="Zhang Y."/>
        </authorList>
    </citation>
    <scope>NUCLEOTIDE SEQUENCE [LARGE SCALE GENOMIC DNA]</scope>
    <source>
        <strain evidence="2">cv. Punajuju</strain>
        <tissue evidence="1">Leaves</tissue>
    </source>
</reference>
<sequence>MTNFLNFSSSDSHSFPLSSVSLCSPIVVIDTMSLSILSRHLYIILNFQLLSATLSSSFISSCAQILLTRIIDDGG</sequence>
<accession>A0ACB9CYT3</accession>
<proteinExistence type="predicted"/>
<name>A0ACB9CYT3_CICIN</name>
<dbReference type="EMBL" id="CM042013">
    <property type="protein sequence ID" value="KAI3739457.1"/>
    <property type="molecule type" value="Genomic_DNA"/>
</dbReference>
<reference evidence="2" key="1">
    <citation type="journal article" date="2022" name="Mol. Ecol. Resour.">
        <title>The genomes of chicory, endive, great burdock and yacon provide insights into Asteraceae palaeo-polyploidization history and plant inulin production.</title>
        <authorList>
            <person name="Fan W."/>
            <person name="Wang S."/>
            <person name="Wang H."/>
            <person name="Wang A."/>
            <person name="Jiang F."/>
            <person name="Liu H."/>
            <person name="Zhao H."/>
            <person name="Xu D."/>
            <person name="Zhang Y."/>
        </authorList>
    </citation>
    <scope>NUCLEOTIDE SEQUENCE [LARGE SCALE GENOMIC DNA]</scope>
    <source>
        <strain evidence="2">cv. Punajuju</strain>
    </source>
</reference>
<gene>
    <name evidence="1" type="ORF">L2E82_29862</name>
</gene>